<dbReference type="InterPro" id="IPR029068">
    <property type="entry name" value="Glyas_Bleomycin-R_OHBP_Dase"/>
</dbReference>
<dbReference type="EMBL" id="JABMIG020000066">
    <property type="protein sequence ID" value="KAL3796019.1"/>
    <property type="molecule type" value="Genomic_DNA"/>
</dbReference>
<name>A0ABD3Q813_9STRA</name>
<dbReference type="PANTHER" id="PTHR40280">
    <property type="entry name" value="BLR6907 PROTEIN"/>
    <property type="match status" value="1"/>
</dbReference>
<comment type="caution">
    <text evidence="1">The sequence shown here is derived from an EMBL/GenBank/DDBJ whole genome shotgun (WGS) entry which is preliminary data.</text>
</comment>
<evidence type="ECO:0008006" key="3">
    <source>
        <dbReference type="Google" id="ProtNLM"/>
    </source>
</evidence>
<dbReference type="Gene3D" id="3.10.180.10">
    <property type="entry name" value="2,3-Dihydroxybiphenyl 1,2-Dioxygenase, domain 1"/>
    <property type="match status" value="2"/>
</dbReference>
<gene>
    <name evidence="1" type="ORF">HJC23_013076</name>
</gene>
<dbReference type="Proteomes" id="UP001516023">
    <property type="component" value="Unassembled WGS sequence"/>
</dbReference>
<dbReference type="SUPFAM" id="SSF54593">
    <property type="entry name" value="Glyoxalase/Bleomycin resistance protein/Dihydroxybiphenyl dioxygenase"/>
    <property type="match status" value="1"/>
</dbReference>
<organism evidence="1 2">
    <name type="scientific">Cyclotella cryptica</name>
    <dbReference type="NCBI Taxonomy" id="29204"/>
    <lineage>
        <taxon>Eukaryota</taxon>
        <taxon>Sar</taxon>
        <taxon>Stramenopiles</taxon>
        <taxon>Ochrophyta</taxon>
        <taxon>Bacillariophyta</taxon>
        <taxon>Coscinodiscophyceae</taxon>
        <taxon>Thalassiosirophycidae</taxon>
        <taxon>Stephanodiscales</taxon>
        <taxon>Stephanodiscaceae</taxon>
        <taxon>Cyclotella</taxon>
    </lineage>
</organism>
<dbReference type="CDD" id="cd06587">
    <property type="entry name" value="VOC"/>
    <property type="match status" value="1"/>
</dbReference>
<dbReference type="PANTHER" id="PTHR40280:SF1">
    <property type="entry name" value="VOC DOMAIN-CONTAINING PROTEIN"/>
    <property type="match status" value="1"/>
</dbReference>
<protein>
    <recommendedName>
        <fullName evidence="3">VOC domain-containing protein</fullName>
    </recommendedName>
</protein>
<proteinExistence type="predicted"/>
<sequence>MPAVPLSSTNRHDTLPLEPAATSFSVGPSHLRNLLQHASRQQQRTDFGLDLRGIVWLEHLNLVVGSMDTAKTFYVDFLGLTVDAGNAKHFNLGQQQVRLPSLCQPCVLIDWLDQFHLAATDDPPQRVTGSICLTVPSLENIRRRAQAAQNDLKGTLFSIREYDNLPKDSHDNLTDKMMTVTCPWGNTFHLFDISIDDDHTNAQPSSPQKMVNLHLEGGSYGSHRMAVRGGPGIRAVEISCKQGSVDAIARFYETSLGCTVVKEKPGDSSTETKAIAVSVGPGVHLVFVENEFVSNQDFDMMNGVHACIYVAEFKNMYTTLQSHGLIWTNPRFTHLDSCDTWEEAFASRTFRFKDILDIDTGEKMLELEHETRPMMHGQYLKVPRYIPN</sequence>
<accession>A0ABD3Q813</accession>
<evidence type="ECO:0000313" key="2">
    <source>
        <dbReference type="Proteomes" id="UP001516023"/>
    </source>
</evidence>
<reference evidence="1 2" key="1">
    <citation type="journal article" date="2020" name="G3 (Bethesda)">
        <title>Improved Reference Genome for Cyclotella cryptica CCMP332, a Model for Cell Wall Morphogenesis, Salinity Adaptation, and Lipid Production in Diatoms (Bacillariophyta).</title>
        <authorList>
            <person name="Roberts W.R."/>
            <person name="Downey K.M."/>
            <person name="Ruck E.C."/>
            <person name="Traller J.C."/>
            <person name="Alverson A.J."/>
        </authorList>
    </citation>
    <scope>NUCLEOTIDE SEQUENCE [LARGE SCALE GENOMIC DNA]</scope>
    <source>
        <strain evidence="1 2">CCMP332</strain>
    </source>
</reference>
<dbReference type="AlphaFoldDB" id="A0ABD3Q813"/>
<keyword evidence="2" id="KW-1185">Reference proteome</keyword>
<evidence type="ECO:0000313" key="1">
    <source>
        <dbReference type="EMBL" id="KAL3796019.1"/>
    </source>
</evidence>